<evidence type="ECO:0000259" key="7">
    <source>
        <dbReference type="Pfam" id="PF06271"/>
    </source>
</evidence>
<evidence type="ECO:0000313" key="8">
    <source>
        <dbReference type="EMBL" id="PIZ62817.1"/>
    </source>
</evidence>
<gene>
    <name evidence="8" type="ORF">COY16_03340</name>
</gene>
<feature type="transmembrane region" description="Helical" evidence="6">
    <location>
        <begin position="21"/>
        <end position="45"/>
    </location>
</feature>
<keyword evidence="5 6" id="KW-0472">Membrane</keyword>
<evidence type="ECO:0000256" key="6">
    <source>
        <dbReference type="SAM" id="Phobius"/>
    </source>
</evidence>
<dbReference type="GO" id="GO:0005886">
    <property type="term" value="C:plasma membrane"/>
    <property type="evidence" value="ECO:0007669"/>
    <property type="project" value="UniProtKB-SubCell"/>
</dbReference>
<comment type="subcellular location">
    <subcellularLocation>
        <location evidence="1">Cell membrane</location>
        <topology evidence="1">Multi-pass membrane protein</topology>
    </subcellularLocation>
</comment>
<dbReference type="Proteomes" id="UP000228503">
    <property type="component" value="Unassembled WGS sequence"/>
</dbReference>
<organism evidence="8 9">
    <name type="scientific">Candidatus Roizmanbacteria bacterium CG_4_10_14_0_2_um_filter_39_13</name>
    <dbReference type="NCBI Taxonomy" id="1974825"/>
    <lineage>
        <taxon>Bacteria</taxon>
        <taxon>Candidatus Roizmaniibacteriota</taxon>
    </lineage>
</organism>
<protein>
    <recommendedName>
        <fullName evidence="7">RDD domain-containing protein</fullName>
    </recommendedName>
</protein>
<comment type="caution">
    <text evidence="8">The sequence shown here is derived from an EMBL/GenBank/DDBJ whole genome shotgun (WGS) entry which is preliminary data.</text>
</comment>
<dbReference type="AlphaFoldDB" id="A0A2M7TYB0"/>
<evidence type="ECO:0000256" key="1">
    <source>
        <dbReference type="ARBA" id="ARBA00004651"/>
    </source>
</evidence>
<keyword evidence="3 6" id="KW-0812">Transmembrane</keyword>
<proteinExistence type="predicted"/>
<dbReference type="InterPro" id="IPR051791">
    <property type="entry name" value="Pra-immunoreactive"/>
</dbReference>
<dbReference type="Pfam" id="PF06271">
    <property type="entry name" value="RDD"/>
    <property type="match status" value="1"/>
</dbReference>
<evidence type="ECO:0000256" key="2">
    <source>
        <dbReference type="ARBA" id="ARBA00022475"/>
    </source>
</evidence>
<sequence length="171" mass="19951">MEKIDSEYKYASLTKRAAAYFFDYFLILGINIVIVFIIGLLYFLFRFKMPTFPIVGYLTFYLLYVIYHTFFLTRWSTTPGKKAFGMMVVTEVGSSVSVKHAFTRSLLQPFSLLLFGIGYINVEKDVYKQAWHDKKAHTIVVSRQKRHYIWQTIIAIIGLIIYLGIMLNSLL</sequence>
<dbReference type="InterPro" id="IPR010432">
    <property type="entry name" value="RDD"/>
</dbReference>
<evidence type="ECO:0000256" key="4">
    <source>
        <dbReference type="ARBA" id="ARBA00022989"/>
    </source>
</evidence>
<evidence type="ECO:0000256" key="3">
    <source>
        <dbReference type="ARBA" id="ARBA00022692"/>
    </source>
</evidence>
<feature type="transmembrane region" description="Helical" evidence="6">
    <location>
        <begin position="148"/>
        <end position="167"/>
    </location>
</feature>
<name>A0A2M7TYB0_9BACT</name>
<dbReference type="PANTHER" id="PTHR36115:SF4">
    <property type="entry name" value="MEMBRANE PROTEIN"/>
    <property type="match status" value="1"/>
</dbReference>
<dbReference type="PANTHER" id="PTHR36115">
    <property type="entry name" value="PROLINE-RICH ANTIGEN HOMOLOG-RELATED"/>
    <property type="match status" value="1"/>
</dbReference>
<reference evidence="9" key="1">
    <citation type="submission" date="2017-09" db="EMBL/GenBank/DDBJ databases">
        <title>Depth-based differentiation of microbial function through sediment-hosted aquifers and enrichment of novel symbionts in the deep terrestrial subsurface.</title>
        <authorList>
            <person name="Probst A.J."/>
            <person name="Ladd B."/>
            <person name="Jarett J.K."/>
            <person name="Geller-Mcgrath D.E."/>
            <person name="Sieber C.M.K."/>
            <person name="Emerson J.B."/>
            <person name="Anantharaman K."/>
            <person name="Thomas B.C."/>
            <person name="Malmstrom R."/>
            <person name="Stieglmeier M."/>
            <person name="Klingl A."/>
            <person name="Woyke T."/>
            <person name="Ryan C.M."/>
            <person name="Banfield J.F."/>
        </authorList>
    </citation>
    <scope>NUCLEOTIDE SEQUENCE [LARGE SCALE GENOMIC DNA]</scope>
</reference>
<evidence type="ECO:0000313" key="9">
    <source>
        <dbReference type="Proteomes" id="UP000228503"/>
    </source>
</evidence>
<accession>A0A2M7TYB0</accession>
<feature type="transmembrane region" description="Helical" evidence="6">
    <location>
        <begin position="51"/>
        <end position="72"/>
    </location>
</feature>
<keyword evidence="4 6" id="KW-1133">Transmembrane helix</keyword>
<feature type="domain" description="RDD" evidence="7">
    <location>
        <begin position="10"/>
        <end position="136"/>
    </location>
</feature>
<evidence type="ECO:0000256" key="5">
    <source>
        <dbReference type="ARBA" id="ARBA00023136"/>
    </source>
</evidence>
<keyword evidence="2" id="KW-1003">Cell membrane</keyword>
<dbReference type="EMBL" id="PFOB01000043">
    <property type="protein sequence ID" value="PIZ62817.1"/>
    <property type="molecule type" value="Genomic_DNA"/>
</dbReference>